<dbReference type="InterPro" id="IPR020904">
    <property type="entry name" value="Sc_DH/Rdtase_CS"/>
</dbReference>
<dbReference type="SUPFAM" id="SSF51735">
    <property type="entry name" value="NAD(P)-binding Rossmann-fold domains"/>
    <property type="match status" value="1"/>
</dbReference>
<dbReference type="PROSITE" id="PS00061">
    <property type="entry name" value="ADH_SHORT"/>
    <property type="match status" value="1"/>
</dbReference>
<evidence type="ECO:0000256" key="1">
    <source>
        <dbReference type="ARBA" id="ARBA00023002"/>
    </source>
</evidence>
<keyword evidence="1" id="KW-0560">Oxidoreductase</keyword>
<dbReference type="PANTHER" id="PTHR43639">
    <property type="entry name" value="OXIDOREDUCTASE, SHORT-CHAIN DEHYDROGENASE/REDUCTASE FAMILY (AFU_ORTHOLOGUE AFUA_5G02870)"/>
    <property type="match status" value="1"/>
</dbReference>
<reference evidence="2" key="1">
    <citation type="submission" date="2019-02" db="EMBL/GenBank/DDBJ databases">
        <authorList>
            <person name="Li S.-H."/>
        </authorList>
    </citation>
    <scope>NUCLEOTIDE SEQUENCE</scope>
    <source>
        <strain evidence="2">IMCC11814</strain>
    </source>
</reference>
<dbReference type="Proteomes" id="UP001143304">
    <property type="component" value="Unassembled WGS sequence"/>
</dbReference>
<dbReference type="InterPro" id="IPR002347">
    <property type="entry name" value="SDR_fam"/>
</dbReference>
<sequence length="272" mass="28177">MTYNRRFEGRVAIVTGASMGIGRATAMQLAEEGAIVVGCARRKPKLDELVDPIAERGGKFISVGLDVGDTDGFAGLIKDIATEYGRLDVLVNNAPSVIGGMVVDQSLDDWKANFGIGVDSVFVGVQAAMRVMIAQQSGAIVNISSVSSLRAGTASGGYGAAKAALNQFSQCAAMEAAPHNVRINVVAPGAVDTPGLNAATGKNPHVKKVITDAIPMQRAATPAEISAAICFLSSDEASFITGVILPVDGGKTPQLYVPSFDITNLDNQADNR</sequence>
<dbReference type="PRINTS" id="PR00080">
    <property type="entry name" value="SDRFAMILY"/>
</dbReference>
<name>A0ABT3T9R1_9GAMM</name>
<keyword evidence="3" id="KW-1185">Reference proteome</keyword>
<organism evidence="2 3">
    <name type="scientific">Candidatus Marimicrobium litorale</name>
    <dbReference type="NCBI Taxonomy" id="2518991"/>
    <lineage>
        <taxon>Bacteria</taxon>
        <taxon>Pseudomonadati</taxon>
        <taxon>Pseudomonadota</taxon>
        <taxon>Gammaproteobacteria</taxon>
        <taxon>Cellvibrionales</taxon>
        <taxon>Halieaceae</taxon>
        <taxon>Marimicrobium</taxon>
    </lineage>
</organism>
<dbReference type="PANTHER" id="PTHR43639:SF9">
    <property type="entry name" value="BLL5898 PROTEIN"/>
    <property type="match status" value="1"/>
</dbReference>
<dbReference type="CDD" id="cd05233">
    <property type="entry name" value="SDR_c"/>
    <property type="match status" value="1"/>
</dbReference>
<dbReference type="Gene3D" id="3.40.50.720">
    <property type="entry name" value="NAD(P)-binding Rossmann-like Domain"/>
    <property type="match status" value="1"/>
</dbReference>
<evidence type="ECO:0000313" key="3">
    <source>
        <dbReference type="Proteomes" id="UP001143304"/>
    </source>
</evidence>
<gene>
    <name evidence="2" type="ORF">EYC82_15560</name>
</gene>
<dbReference type="PRINTS" id="PR00081">
    <property type="entry name" value="GDHRDH"/>
</dbReference>
<proteinExistence type="predicted"/>
<protein>
    <submittedName>
        <fullName evidence="2">SDR family oxidoreductase</fullName>
    </submittedName>
</protein>
<dbReference type="Pfam" id="PF13561">
    <property type="entry name" value="adh_short_C2"/>
    <property type="match status" value="1"/>
</dbReference>
<dbReference type="InterPro" id="IPR036291">
    <property type="entry name" value="NAD(P)-bd_dom_sf"/>
</dbReference>
<accession>A0ABT3T9R1</accession>
<comment type="caution">
    <text evidence="2">The sequence shown here is derived from an EMBL/GenBank/DDBJ whole genome shotgun (WGS) entry which is preliminary data.</text>
</comment>
<evidence type="ECO:0000313" key="2">
    <source>
        <dbReference type="EMBL" id="MCX2978784.1"/>
    </source>
</evidence>
<dbReference type="EMBL" id="SHNO01000001">
    <property type="protein sequence ID" value="MCX2978784.1"/>
    <property type="molecule type" value="Genomic_DNA"/>
</dbReference>
<dbReference type="RefSeq" id="WP_279250474.1">
    <property type="nucleotide sequence ID" value="NZ_SHNO01000001.1"/>
</dbReference>